<proteinExistence type="predicted"/>
<organism evidence="1">
    <name type="scientific">marine sediment metagenome</name>
    <dbReference type="NCBI Taxonomy" id="412755"/>
    <lineage>
        <taxon>unclassified sequences</taxon>
        <taxon>metagenomes</taxon>
        <taxon>ecological metagenomes</taxon>
    </lineage>
</organism>
<accession>X1ESU6</accession>
<comment type="caution">
    <text evidence="1">The sequence shown here is derived from an EMBL/GenBank/DDBJ whole genome shotgun (WGS) entry which is preliminary data.</text>
</comment>
<sequence length="57" mass="6570">MLKGAGELDLIRFLAIVSYQMGLSHRTTMKYLRDLEELDFIVVDEEAGVIREVKKVE</sequence>
<dbReference type="AlphaFoldDB" id="X1ESU6"/>
<dbReference type="EMBL" id="BARU01000653">
    <property type="protein sequence ID" value="GAH23380.1"/>
    <property type="molecule type" value="Genomic_DNA"/>
</dbReference>
<evidence type="ECO:0008006" key="2">
    <source>
        <dbReference type="Google" id="ProtNLM"/>
    </source>
</evidence>
<reference evidence="1" key="1">
    <citation type="journal article" date="2014" name="Front. Microbiol.">
        <title>High frequency of phylogenetically diverse reductive dehalogenase-homologous genes in deep subseafloor sedimentary metagenomes.</title>
        <authorList>
            <person name="Kawai M."/>
            <person name="Futagami T."/>
            <person name="Toyoda A."/>
            <person name="Takaki Y."/>
            <person name="Nishi S."/>
            <person name="Hori S."/>
            <person name="Arai W."/>
            <person name="Tsubouchi T."/>
            <person name="Morono Y."/>
            <person name="Uchiyama I."/>
            <person name="Ito T."/>
            <person name="Fujiyama A."/>
            <person name="Inagaki F."/>
            <person name="Takami H."/>
        </authorList>
    </citation>
    <scope>NUCLEOTIDE SEQUENCE</scope>
    <source>
        <strain evidence="1">Expedition CK06-06</strain>
    </source>
</reference>
<name>X1ESU6_9ZZZZ</name>
<protein>
    <recommendedName>
        <fullName evidence="2">HTH iclR-type domain-containing protein</fullName>
    </recommendedName>
</protein>
<evidence type="ECO:0000313" key="1">
    <source>
        <dbReference type="EMBL" id="GAH23380.1"/>
    </source>
</evidence>
<gene>
    <name evidence="1" type="ORF">S03H2_02052</name>
</gene>